<dbReference type="InterPro" id="IPR048011">
    <property type="entry name" value="NTP-PPase_MazG-like_C"/>
</dbReference>
<feature type="region of interest" description="Disordered" evidence="1">
    <location>
        <begin position="249"/>
        <end position="269"/>
    </location>
</feature>
<dbReference type="Proteomes" id="UP001501207">
    <property type="component" value="Unassembled WGS sequence"/>
</dbReference>
<comment type="caution">
    <text evidence="3">The sequence shown here is derived from an EMBL/GenBank/DDBJ whole genome shotgun (WGS) entry which is preliminary data.</text>
</comment>
<dbReference type="InterPro" id="IPR004518">
    <property type="entry name" value="MazG-like_dom"/>
</dbReference>
<evidence type="ECO:0000313" key="3">
    <source>
        <dbReference type="EMBL" id="GAA4318260.1"/>
    </source>
</evidence>
<dbReference type="SUPFAM" id="SSF101386">
    <property type="entry name" value="all-alpha NTP pyrophosphatases"/>
    <property type="match status" value="2"/>
</dbReference>
<dbReference type="PANTHER" id="PTHR30522:SF0">
    <property type="entry name" value="NUCLEOSIDE TRIPHOSPHATE PYROPHOSPHOHYDROLASE"/>
    <property type="match status" value="1"/>
</dbReference>
<evidence type="ECO:0000259" key="2">
    <source>
        <dbReference type="Pfam" id="PF03819"/>
    </source>
</evidence>
<dbReference type="RefSeq" id="WP_344980993.1">
    <property type="nucleotide sequence ID" value="NZ_BAABFN010000021.1"/>
</dbReference>
<feature type="domain" description="NTP pyrophosphohydrolase MazG-like" evidence="2">
    <location>
        <begin position="161"/>
        <end position="223"/>
    </location>
</feature>
<reference evidence="4" key="1">
    <citation type="journal article" date="2019" name="Int. J. Syst. Evol. Microbiol.">
        <title>The Global Catalogue of Microorganisms (GCM) 10K type strain sequencing project: providing services to taxonomists for standard genome sequencing and annotation.</title>
        <authorList>
            <consortium name="The Broad Institute Genomics Platform"/>
            <consortium name="The Broad Institute Genome Sequencing Center for Infectious Disease"/>
            <person name="Wu L."/>
            <person name="Ma J."/>
        </authorList>
    </citation>
    <scope>NUCLEOTIDE SEQUENCE [LARGE SCALE GENOMIC DNA]</scope>
    <source>
        <strain evidence="4">JCM 17664</strain>
    </source>
</reference>
<proteinExistence type="predicted"/>
<dbReference type="InterPro" id="IPR048015">
    <property type="entry name" value="NTP-PPase_MazG-like_N"/>
</dbReference>
<dbReference type="NCBIfam" id="TIGR00444">
    <property type="entry name" value="mazG"/>
    <property type="match status" value="1"/>
</dbReference>
<evidence type="ECO:0000256" key="1">
    <source>
        <dbReference type="SAM" id="MobiDB-lite"/>
    </source>
</evidence>
<sequence length="269" mass="31434">MKNENPVPFERLLKIMDELREQCPWDRKQTIHSLRQQSIEELYELTDAITEEDWPGIREELGDLLLHIVFYARIASEQQQFTITEVINGVCDKLIARHPHIYGSVKAEDEETVKRNWEKLKLKEGKESVLSGVPQSLPALVKAMRLQEKAKQVGFEWDTREQVWDKVEEELGELKEAVEEGVQDRMEEELGDVLFSLVNYARFIRVDAENALERTNKKFIRRFRQMETLVQQEGKQLSDLSLQEMDALWQKVKDDPPTPKGGDEVKGER</sequence>
<dbReference type="Gene3D" id="1.10.287.1080">
    <property type="entry name" value="MazG-like"/>
    <property type="match status" value="2"/>
</dbReference>
<dbReference type="PANTHER" id="PTHR30522">
    <property type="entry name" value="NUCLEOSIDE TRIPHOSPHATE PYROPHOSPHOHYDROLASE"/>
    <property type="match status" value="1"/>
</dbReference>
<keyword evidence="4" id="KW-1185">Reference proteome</keyword>
<dbReference type="EMBL" id="BAABFN010000021">
    <property type="protein sequence ID" value="GAA4318260.1"/>
    <property type="molecule type" value="Genomic_DNA"/>
</dbReference>
<feature type="compositionally biased region" description="Basic and acidic residues" evidence="1">
    <location>
        <begin position="251"/>
        <end position="269"/>
    </location>
</feature>
<evidence type="ECO:0000313" key="4">
    <source>
        <dbReference type="Proteomes" id="UP001501207"/>
    </source>
</evidence>
<organism evidence="3 4">
    <name type="scientific">Compostibacter hankyongensis</name>
    <dbReference type="NCBI Taxonomy" id="1007089"/>
    <lineage>
        <taxon>Bacteria</taxon>
        <taxon>Pseudomonadati</taxon>
        <taxon>Bacteroidota</taxon>
        <taxon>Chitinophagia</taxon>
        <taxon>Chitinophagales</taxon>
        <taxon>Chitinophagaceae</taxon>
        <taxon>Compostibacter</taxon>
    </lineage>
</organism>
<dbReference type="CDD" id="cd11528">
    <property type="entry name" value="NTP-PPase_MazG_Nterm"/>
    <property type="match status" value="1"/>
</dbReference>
<dbReference type="InterPro" id="IPR011551">
    <property type="entry name" value="NTP_PyrPHydrolase_MazG"/>
</dbReference>
<dbReference type="Pfam" id="PF03819">
    <property type="entry name" value="MazG"/>
    <property type="match status" value="2"/>
</dbReference>
<dbReference type="NCBIfam" id="NF007113">
    <property type="entry name" value="PRK09562.1"/>
    <property type="match status" value="1"/>
</dbReference>
<dbReference type="CDD" id="cd11529">
    <property type="entry name" value="NTP-PPase_MazG_Cterm"/>
    <property type="match status" value="1"/>
</dbReference>
<feature type="domain" description="NTP pyrophosphohydrolase MazG-like" evidence="2">
    <location>
        <begin position="29"/>
        <end position="101"/>
    </location>
</feature>
<name>A0ABP8G6F3_9BACT</name>
<accession>A0ABP8G6F3</accession>
<gene>
    <name evidence="3" type="primary">mazG</name>
    <name evidence="3" type="ORF">GCM10023143_30890</name>
</gene>
<protein>
    <submittedName>
        <fullName evidence="3">Nucleoside triphosphate pyrophosphohydrolase</fullName>
    </submittedName>
</protein>